<dbReference type="InterPro" id="IPR002343">
    <property type="entry name" value="Hud_Sxl_RNA"/>
</dbReference>
<dbReference type="PANTHER" id="PTHR48025">
    <property type="entry name" value="OS02G0815200 PROTEIN"/>
    <property type="match status" value="1"/>
</dbReference>
<evidence type="ECO:0000256" key="4">
    <source>
        <dbReference type="SAM" id="MobiDB-lite"/>
    </source>
</evidence>
<reference evidence="6" key="2">
    <citation type="submission" date="2025-05" db="UniProtKB">
        <authorList>
            <consortium name="EnsemblMetazoa"/>
        </authorList>
    </citation>
    <scope>IDENTIFICATION</scope>
</reference>
<dbReference type="InterPro" id="IPR012677">
    <property type="entry name" value="Nucleotide-bd_a/b_plait_sf"/>
</dbReference>
<feature type="compositionally biased region" description="Basic and acidic residues" evidence="4">
    <location>
        <begin position="286"/>
        <end position="301"/>
    </location>
</feature>
<dbReference type="RefSeq" id="XP_016979249.2">
    <property type="nucleotide sequence ID" value="XM_017123760.2"/>
</dbReference>
<dbReference type="PROSITE" id="PS50102">
    <property type="entry name" value="RRM"/>
    <property type="match status" value="2"/>
</dbReference>
<accession>A0ABM5HEN3</accession>
<proteinExistence type="predicted"/>
<feature type="compositionally biased region" description="Polar residues" evidence="4">
    <location>
        <begin position="15"/>
        <end position="43"/>
    </location>
</feature>
<keyword evidence="2 3" id="KW-0694">RNA-binding</keyword>
<dbReference type="InterPro" id="IPR035979">
    <property type="entry name" value="RBD_domain_sf"/>
</dbReference>
<keyword evidence="1" id="KW-0677">Repeat</keyword>
<evidence type="ECO:0000256" key="1">
    <source>
        <dbReference type="ARBA" id="ARBA00022737"/>
    </source>
</evidence>
<name>A0ABM5HEN3_DRORH</name>
<feature type="domain" description="RRM" evidence="5">
    <location>
        <begin position="162"/>
        <end position="242"/>
    </location>
</feature>
<dbReference type="PANTHER" id="PTHR48025:SF1">
    <property type="entry name" value="RRM DOMAIN-CONTAINING PROTEIN"/>
    <property type="match status" value="1"/>
</dbReference>
<dbReference type="EnsemblMetazoa" id="XM_017123760.2">
    <property type="protein sequence ID" value="XP_016979249.2"/>
    <property type="gene ID" value="LOC108044684"/>
</dbReference>
<dbReference type="SMART" id="SM00360">
    <property type="entry name" value="RRM"/>
    <property type="match status" value="2"/>
</dbReference>
<dbReference type="SUPFAM" id="SSF54928">
    <property type="entry name" value="RNA-binding domain, RBD"/>
    <property type="match status" value="2"/>
</dbReference>
<sequence>MSTNNVDSVKPKSVIRTSPSITKKSHGQHTSGQENRTSSDSSNQTLRWSYADHGSFQTGDPEVPLANQHSGRGGPTNLIINYLPQDMKEAELLEMFSEFGEIRKLKIIREPISGLSCCYGFVDFVSARQASAAQIALDGRRLRGKWMKVAFARPSCDQNRNVNLYVAHLPSFMDEQRLNDLFSSYGRVLDVNVLRNKITKHSRGVAFVRFERHQDAEAARCALDQHRLSGSYRPIMVKESNRQLDPPHPGPGGANRTSNGLQFKFHQHSSQRRRNNTSPAISKRRKEQEPQQDHKRSRRLD</sequence>
<reference evidence="7" key="1">
    <citation type="journal article" date="2021" name="Elife">
        <title>Highly contiguous assemblies of 101 drosophilid genomes.</title>
        <authorList>
            <person name="Kim B.Y."/>
            <person name="Wang J.R."/>
            <person name="Miller D.E."/>
            <person name="Barmina O."/>
            <person name="Delaney E."/>
            <person name="Thompson A."/>
            <person name="Comeault A.A."/>
            <person name="Peede D."/>
            <person name="D'Agostino E.R."/>
            <person name="Pelaez J."/>
            <person name="Aguilar J.M."/>
            <person name="Haji D."/>
            <person name="Matsunaga T."/>
            <person name="Armstrong E.E."/>
            <person name="Zych M."/>
            <person name="Ogawa Y."/>
            <person name="Stamenkovic-Radak M."/>
            <person name="Jelic M."/>
            <person name="Veselinovic M.S."/>
            <person name="Tanaskovic M."/>
            <person name="Eric P."/>
            <person name="Gao J.J."/>
            <person name="Katoh T.K."/>
            <person name="Toda M.J."/>
            <person name="Watabe H."/>
            <person name="Watada M."/>
            <person name="Davis J.S."/>
            <person name="Moyle L.C."/>
            <person name="Manoli G."/>
            <person name="Bertolini E."/>
            <person name="Kostal V."/>
            <person name="Hawley R.S."/>
            <person name="Takahashi A."/>
            <person name="Jones C.D."/>
            <person name="Price D.K."/>
            <person name="Whiteman N."/>
            <person name="Kopp A."/>
            <person name="Matute D.R."/>
            <person name="Petrov D.A."/>
        </authorList>
    </citation>
    <scope>NUCLEOTIDE SEQUENCE [LARGE SCALE GENOMIC DNA]</scope>
</reference>
<evidence type="ECO:0000313" key="7">
    <source>
        <dbReference type="Proteomes" id="UP001652680"/>
    </source>
</evidence>
<feature type="region of interest" description="Disordered" evidence="4">
    <location>
        <begin position="241"/>
        <end position="301"/>
    </location>
</feature>
<dbReference type="GeneID" id="108044684"/>
<protein>
    <recommendedName>
        <fullName evidence="5">RRM domain-containing protein</fullName>
    </recommendedName>
</protein>
<evidence type="ECO:0000256" key="2">
    <source>
        <dbReference type="ARBA" id="ARBA00022884"/>
    </source>
</evidence>
<dbReference type="Proteomes" id="UP001652680">
    <property type="component" value="Unassembled WGS sequence"/>
</dbReference>
<dbReference type="PRINTS" id="PR00961">
    <property type="entry name" value="HUDSXLRNA"/>
</dbReference>
<dbReference type="Pfam" id="PF00076">
    <property type="entry name" value="RRM_1"/>
    <property type="match status" value="2"/>
</dbReference>
<dbReference type="InterPro" id="IPR050502">
    <property type="entry name" value="Euk_RNA-bind_prot"/>
</dbReference>
<dbReference type="InterPro" id="IPR000504">
    <property type="entry name" value="RRM_dom"/>
</dbReference>
<feature type="region of interest" description="Disordered" evidence="4">
    <location>
        <begin position="1"/>
        <end position="43"/>
    </location>
</feature>
<feature type="domain" description="RRM" evidence="5">
    <location>
        <begin position="76"/>
        <end position="154"/>
    </location>
</feature>
<feature type="compositionally biased region" description="Basic residues" evidence="4">
    <location>
        <begin position="265"/>
        <end position="275"/>
    </location>
</feature>
<dbReference type="Gene3D" id="3.30.70.330">
    <property type="match status" value="2"/>
</dbReference>
<evidence type="ECO:0000256" key="3">
    <source>
        <dbReference type="PROSITE-ProRule" id="PRU00176"/>
    </source>
</evidence>
<evidence type="ECO:0000259" key="5">
    <source>
        <dbReference type="PROSITE" id="PS50102"/>
    </source>
</evidence>
<evidence type="ECO:0000313" key="6">
    <source>
        <dbReference type="EnsemblMetazoa" id="XP_016979249.2"/>
    </source>
</evidence>
<keyword evidence="7" id="KW-1185">Reference proteome</keyword>
<organism evidence="6 7">
    <name type="scientific">Drosophila rhopaloa</name>
    <name type="common">Fruit fly</name>
    <dbReference type="NCBI Taxonomy" id="1041015"/>
    <lineage>
        <taxon>Eukaryota</taxon>
        <taxon>Metazoa</taxon>
        <taxon>Ecdysozoa</taxon>
        <taxon>Arthropoda</taxon>
        <taxon>Hexapoda</taxon>
        <taxon>Insecta</taxon>
        <taxon>Pterygota</taxon>
        <taxon>Neoptera</taxon>
        <taxon>Endopterygota</taxon>
        <taxon>Diptera</taxon>
        <taxon>Brachycera</taxon>
        <taxon>Muscomorpha</taxon>
        <taxon>Ephydroidea</taxon>
        <taxon>Drosophilidae</taxon>
        <taxon>Drosophila</taxon>
        <taxon>Sophophora</taxon>
    </lineage>
</organism>